<organism evidence="2 3">
    <name type="scientific">Crepidotus variabilis</name>
    <dbReference type="NCBI Taxonomy" id="179855"/>
    <lineage>
        <taxon>Eukaryota</taxon>
        <taxon>Fungi</taxon>
        <taxon>Dikarya</taxon>
        <taxon>Basidiomycota</taxon>
        <taxon>Agaricomycotina</taxon>
        <taxon>Agaricomycetes</taxon>
        <taxon>Agaricomycetidae</taxon>
        <taxon>Agaricales</taxon>
        <taxon>Agaricineae</taxon>
        <taxon>Crepidotaceae</taxon>
        <taxon>Crepidotus</taxon>
    </lineage>
</organism>
<reference evidence="2" key="1">
    <citation type="submission" date="2020-11" db="EMBL/GenBank/DDBJ databases">
        <authorList>
            <consortium name="DOE Joint Genome Institute"/>
            <person name="Ahrendt S."/>
            <person name="Riley R."/>
            <person name="Andreopoulos W."/>
            <person name="Labutti K."/>
            <person name="Pangilinan J."/>
            <person name="Ruiz-Duenas F.J."/>
            <person name="Barrasa J.M."/>
            <person name="Sanchez-Garcia M."/>
            <person name="Camarero S."/>
            <person name="Miyauchi S."/>
            <person name="Serrano A."/>
            <person name="Linde D."/>
            <person name="Babiker R."/>
            <person name="Drula E."/>
            <person name="Ayuso-Fernandez I."/>
            <person name="Pacheco R."/>
            <person name="Padilla G."/>
            <person name="Ferreira P."/>
            <person name="Barriuso J."/>
            <person name="Kellner H."/>
            <person name="Castanera R."/>
            <person name="Alfaro M."/>
            <person name="Ramirez L."/>
            <person name="Pisabarro A.G."/>
            <person name="Kuo A."/>
            <person name="Tritt A."/>
            <person name="Lipzen A."/>
            <person name="He G."/>
            <person name="Yan M."/>
            <person name="Ng V."/>
            <person name="Cullen D."/>
            <person name="Martin F."/>
            <person name="Rosso M.-N."/>
            <person name="Henrissat B."/>
            <person name="Hibbett D."/>
            <person name="Martinez A.T."/>
            <person name="Grigoriev I.V."/>
        </authorList>
    </citation>
    <scope>NUCLEOTIDE SEQUENCE</scope>
    <source>
        <strain evidence="2">CBS 506.95</strain>
    </source>
</reference>
<evidence type="ECO:0000256" key="1">
    <source>
        <dbReference type="SAM" id="Phobius"/>
    </source>
</evidence>
<proteinExistence type="predicted"/>
<protein>
    <submittedName>
        <fullName evidence="2">Uncharacterized protein</fullName>
    </submittedName>
</protein>
<gene>
    <name evidence="2" type="ORF">CPB83DRAFT_862639</name>
</gene>
<accession>A0A9P6E6W4</accession>
<evidence type="ECO:0000313" key="3">
    <source>
        <dbReference type="Proteomes" id="UP000807306"/>
    </source>
</evidence>
<sequence length="77" mass="8892">MGRMPLCRRQSVTVKIVFTIAFNIYPSIIFQLSPLFKLSLTCFTPFLQSTSLVVWCRKQNQQPWSDYPLHVTGGKIL</sequence>
<keyword evidence="1" id="KW-1133">Transmembrane helix</keyword>
<name>A0A9P6E6W4_9AGAR</name>
<dbReference type="EMBL" id="MU157914">
    <property type="protein sequence ID" value="KAF9523619.1"/>
    <property type="molecule type" value="Genomic_DNA"/>
</dbReference>
<dbReference type="AlphaFoldDB" id="A0A9P6E6W4"/>
<feature type="transmembrane region" description="Helical" evidence="1">
    <location>
        <begin position="12"/>
        <end position="32"/>
    </location>
</feature>
<keyword evidence="1" id="KW-0472">Membrane</keyword>
<keyword evidence="1" id="KW-0812">Transmembrane</keyword>
<keyword evidence="3" id="KW-1185">Reference proteome</keyword>
<evidence type="ECO:0000313" key="2">
    <source>
        <dbReference type="EMBL" id="KAF9523619.1"/>
    </source>
</evidence>
<comment type="caution">
    <text evidence="2">The sequence shown here is derived from an EMBL/GenBank/DDBJ whole genome shotgun (WGS) entry which is preliminary data.</text>
</comment>
<dbReference type="Proteomes" id="UP000807306">
    <property type="component" value="Unassembled WGS sequence"/>
</dbReference>